<evidence type="ECO:0000256" key="1">
    <source>
        <dbReference type="SAM" id="Phobius"/>
    </source>
</evidence>
<accession>A0A9D4BFW2</accession>
<keyword evidence="4" id="KW-1185">Reference proteome</keyword>
<protein>
    <submittedName>
        <fullName evidence="3">Uncharacterized protein</fullName>
    </submittedName>
</protein>
<keyword evidence="1" id="KW-1133">Transmembrane helix</keyword>
<dbReference type="EMBL" id="JAIWYP010000016">
    <property type="protein sequence ID" value="KAH3693954.1"/>
    <property type="molecule type" value="Genomic_DNA"/>
</dbReference>
<dbReference type="AlphaFoldDB" id="A0A9D4BFW2"/>
<organism evidence="3 4">
    <name type="scientific">Dreissena polymorpha</name>
    <name type="common">Zebra mussel</name>
    <name type="synonym">Mytilus polymorpha</name>
    <dbReference type="NCBI Taxonomy" id="45954"/>
    <lineage>
        <taxon>Eukaryota</taxon>
        <taxon>Metazoa</taxon>
        <taxon>Spiralia</taxon>
        <taxon>Lophotrochozoa</taxon>
        <taxon>Mollusca</taxon>
        <taxon>Bivalvia</taxon>
        <taxon>Autobranchia</taxon>
        <taxon>Heteroconchia</taxon>
        <taxon>Euheterodonta</taxon>
        <taxon>Imparidentia</taxon>
        <taxon>Neoheterodontei</taxon>
        <taxon>Myida</taxon>
        <taxon>Dreissenoidea</taxon>
        <taxon>Dreissenidae</taxon>
        <taxon>Dreissena</taxon>
    </lineage>
</organism>
<sequence>MISYLPQPAVRRARVDRCRSLALIKTVAAFIMVAVVVGKLAKMKLKQTAAFRLGFEDVARIATRVRNLRRLASVLRVLLRDASVRLRQTAKYYVVHVHDGLVRSYMTFSSRTQP</sequence>
<evidence type="ECO:0000313" key="4">
    <source>
        <dbReference type="Proteomes" id="UP000828390"/>
    </source>
</evidence>
<evidence type="ECO:0000313" key="3">
    <source>
        <dbReference type="EMBL" id="KAH3693955.1"/>
    </source>
</evidence>
<gene>
    <name evidence="2" type="ORF">DPMN_081393</name>
    <name evidence="3" type="ORF">DPMN_081394</name>
</gene>
<dbReference type="Proteomes" id="UP000828390">
    <property type="component" value="Unassembled WGS sequence"/>
</dbReference>
<name>A0A9D4BFW2_DREPO</name>
<proteinExistence type="predicted"/>
<keyword evidence="1" id="KW-0472">Membrane</keyword>
<reference evidence="3" key="2">
    <citation type="submission" date="2020-11" db="EMBL/GenBank/DDBJ databases">
        <authorList>
            <person name="McCartney M.A."/>
            <person name="Auch B."/>
            <person name="Kono T."/>
            <person name="Mallez S."/>
            <person name="Becker A."/>
            <person name="Gohl D.M."/>
            <person name="Silverstein K.A.T."/>
            <person name="Koren S."/>
            <person name="Bechman K.B."/>
            <person name="Herman A."/>
            <person name="Abrahante J.E."/>
            <person name="Garbe J."/>
        </authorList>
    </citation>
    <scope>NUCLEOTIDE SEQUENCE</scope>
    <source>
        <strain evidence="3">Duluth1</strain>
        <tissue evidence="3">Whole animal</tissue>
    </source>
</reference>
<keyword evidence="1" id="KW-0812">Transmembrane</keyword>
<reference evidence="3" key="1">
    <citation type="journal article" date="2019" name="bioRxiv">
        <title>The Genome of the Zebra Mussel, Dreissena polymorpha: A Resource for Invasive Species Research.</title>
        <authorList>
            <person name="McCartney M.A."/>
            <person name="Auch B."/>
            <person name="Kono T."/>
            <person name="Mallez S."/>
            <person name="Zhang Y."/>
            <person name="Obille A."/>
            <person name="Becker A."/>
            <person name="Abrahante J.E."/>
            <person name="Garbe J."/>
            <person name="Badalamenti J.P."/>
            <person name="Herman A."/>
            <person name="Mangelson H."/>
            <person name="Liachko I."/>
            <person name="Sullivan S."/>
            <person name="Sone E.D."/>
            <person name="Koren S."/>
            <person name="Silverstein K.A.T."/>
            <person name="Beckman K.B."/>
            <person name="Gohl D.M."/>
        </authorList>
    </citation>
    <scope>NUCLEOTIDE SEQUENCE</scope>
    <source>
        <strain evidence="3">Duluth1</strain>
        <tissue evidence="3">Whole animal</tissue>
    </source>
</reference>
<comment type="caution">
    <text evidence="3">The sequence shown here is derived from an EMBL/GenBank/DDBJ whole genome shotgun (WGS) entry which is preliminary data.</text>
</comment>
<feature type="transmembrane region" description="Helical" evidence="1">
    <location>
        <begin position="20"/>
        <end position="41"/>
    </location>
</feature>
<dbReference type="EMBL" id="JAIWYP010000016">
    <property type="protein sequence ID" value="KAH3693955.1"/>
    <property type="molecule type" value="Genomic_DNA"/>
</dbReference>
<evidence type="ECO:0000313" key="2">
    <source>
        <dbReference type="EMBL" id="KAH3693954.1"/>
    </source>
</evidence>